<dbReference type="OrthoDB" id="10488909at2759"/>
<dbReference type="AlphaFoldDB" id="A0A834X556"/>
<organism evidence="1 2">
    <name type="scientific">Senna tora</name>
    <dbReference type="NCBI Taxonomy" id="362788"/>
    <lineage>
        <taxon>Eukaryota</taxon>
        <taxon>Viridiplantae</taxon>
        <taxon>Streptophyta</taxon>
        <taxon>Embryophyta</taxon>
        <taxon>Tracheophyta</taxon>
        <taxon>Spermatophyta</taxon>
        <taxon>Magnoliopsida</taxon>
        <taxon>eudicotyledons</taxon>
        <taxon>Gunneridae</taxon>
        <taxon>Pentapetalae</taxon>
        <taxon>rosids</taxon>
        <taxon>fabids</taxon>
        <taxon>Fabales</taxon>
        <taxon>Fabaceae</taxon>
        <taxon>Caesalpinioideae</taxon>
        <taxon>Cassia clade</taxon>
        <taxon>Senna</taxon>
    </lineage>
</organism>
<dbReference type="Proteomes" id="UP000634136">
    <property type="component" value="Unassembled WGS sequence"/>
</dbReference>
<dbReference type="AntiFam" id="ANF00122">
    <property type="entry name" value="Shadow ORF (opposite clpB)"/>
</dbReference>
<sequence>MCVPFPLHQRGLHCKAFASQPQLADLLPHVRHNQAQEPLQAQFCQPQLALRRGMSLWVVEVYLAQLLTSTLPLQQHSLLDLVPLLSGAIYHQVRSTFLSHSGQAWSLVCQSSDSPPQLFVLVPQFLSASNFHQCCLLAVGLQIPPPELLHISNLQLGQDHIVSQPPVKQTGAPLVSASTYESHQLFPFPFCTSSLKVGVCPLSHQALYAPEHSKGYQFPQADYQVELSHLHRPHQLSQLLCPEDDALSYKQVEKLQQLSCNNQSTILNPNTMMTFISLFQPTKDADGVSTYASKLTTSKHRLEERMTFPSASSTSLRTAFNLSSNSPLYFAPATSAPISNAMSLTSARLLGTSPLTILCAKPSTTAVLPTPGSPMRTGLFFVRLDKILTTLRISSSRPMTGSSFPACSTSFSTSDLTLAAATPASFNNSPIWESSRRPKINWSTAKCVSPRDFCDACALRMTLMRVVLAASSPAAPEIACENTPLGSEIRATAR</sequence>
<gene>
    <name evidence="1" type="ORF">G2W53_007004</name>
</gene>
<name>A0A834X556_9FABA</name>
<keyword evidence="2" id="KW-1185">Reference proteome</keyword>
<protein>
    <submittedName>
        <fullName evidence="1">Uncharacterized protein</fullName>
    </submittedName>
</protein>
<dbReference type="EMBL" id="JAAIUW010000003">
    <property type="protein sequence ID" value="KAF7838522.1"/>
    <property type="molecule type" value="Genomic_DNA"/>
</dbReference>
<accession>A0A834X556</accession>
<proteinExistence type="predicted"/>
<reference evidence="1" key="1">
    <citation type="submission" date="2020-09" db="EMBL/GenBank/DDBJ databases">
        <title>Genome-Enabled Discovery of Anthraquinone Biosynthesis in Senna tora.</title>
        <authorList>
            <person name="Kang S.-H."/>
            <person name="Pandey R.P."/>
            <person name="Lee C.-M."/>
            <person name="Sim J.-S."/>
            <person name="Jeong J.-T."/>
            <person name="Choi B.-S."/>
            <person name="Jung M."/>
            <person name="Ginzburg D."/>
            <person name="Zhao K."/>
            <person name="Won S.Y."/>
            <person name="Oh T.-J."/>
            <person name="Yu Y."/>
            <person name="Kim N.-H."/>
            <person name="Lee O.R."/>
            <person name="Lee T.-H."/>
            <person name="Bashyal P."/>
            <person name="Kim T.-S."/>
            <person name="Lee W.-H."/>
            <person name="Kawkins C."/>
            <person name="Kim C.-K."/>
            <person name="Kim J.S."/>
            <person name="Ahn B.O."/>
            <person name="Rhee S.Y."/>
            <person name="Sohng J.K."/>
        </authorList>
    </citation>
    <scope>NUCLEOTIDE SEQUENCE</scope>
    <source>
        <tissue evidence="1">Leaf</tissue>
    </source>
</reference>
<evidence type="ECO:0000313" key="2">
    <source>
        <dbReference type="Proteomes" id="UP000634136"/>
    </source>
</evidence>
<evidence type="ECO:0000313" key="1">
    <source>
        <dbReference type="EMBL" id="KAF7838522.1"/>
    </source>
</evidence>
<comment type="caution">
    <text evidence="1">The sequence shown here is derived from an EMBL/GenBank/DDBJ whole genome shotgun (WGS) entry which is preliminary data.</text>
</comment>